<comment type="caution">
    <text evidence="1">The sequence shown here is derived from an EMBL/GenBank/DDBJ whole genome shotgun (WGS) entry which is preliminary data.</text>
</comment>
<proteinExistence type="predicted"/>
<name>A0A843VIT6_COLES</name>
<dbReference type="Proteomes" id="UP000652761">
    <property type="component" value="Unassembled WGS sequence"/>
</dbReference>
<protein>
    <submittedName>
        <fullName evidence="1">Uncharacterized protein</fullName>
    </submittedName>
</protein>
<dbReference type="AlphaFoldDB" id="A0A843VIT6"/>
<sequence>MRALVGRRPLLRVRACLSLVGLLCHKPAVRRGFVVLPRMFARCLALEGSSCSEVPARDGTDVCSFQTWRCVQGPVWF</sequence>
<accession>A0A843VIT6</accession>
<organism evidence="1 2">
    <name type="scientific">Colocasia esculenta</name>
    <name type="common">Wild taro</name>
    <name type="synonym">Arum esculentum</name>
    <dbReference type="NCBI Taxonomy" id="4460"/>
    <lineage>
        <taxon>Eukaryota</taxon>
        <taxon>Viridiplantae</taxon>
        <taxon>Streptophyta</taxon>
        <taxon>Embryophyta</taxon>
        <taxon>Tracheophyta</taxon>
        <taxon>Spermatophyta</taxon>
        <taxon>Magnoliopsida</taxon>
        <taxon>Liliopsida</taxon>
        <taxon>Araceae</taxon>
        <taxon>Aroideae</taxon>
        <taxon>Colocasieae</taxon>
        <taxon>Colocasia</taxon>
    </lineage>
</organism>
<evidence type="ECO:0000313" key="1">
    <source>
        <dbReference type="EMBL" id="MQL95845.1"/>
    </source>
</evidence>
<gene>
    <name evidence="1" type="ORF">Taro_028514</name>
</gene>
<keyword evidence="2" id="KW-1185">Reference proteome</keyword>
<evidence type="ECO:0000313" key="2">
    <source>
        <dbReference type="Proteomes" id="UP000652761"/>
    </source>
</evidence>
<dbReference type="EMBL" id="NMUH01001842">
    <property type="protein sequence ID" value="MQL95845.1"/>
    <property type="molecule type" value="Genomic_DNA"/>
</dbReference>
<reference evidence="1" key="1">
    <citation type="submission" date="2017-07" db="EMBL/GenBank/DDBJ databases">
        <title>Taro Niue Genome Assembly and Annotation.</title>
        <authorList>
            <person name="Atibalentja N."/>
            <person name="Keating K."/>
            <person name="Fields C.J."/>
        </authorList>
    </citation>
    <scope>NUCLEOTIDE SEQUENCE</scope>
    <source>
        <strain evidence="1">Niue_2</strain>
        <tissue evidence="1">Leaf</tissue>
    </source>
</reference>